<reference evidence="3" key="1">
    <citation type="submission" date="2016-10" db="EMBL/GenBank/DDBJ databases">
        <authorList>
            <person name="Varghese N."/>
            <person name="Submissions S."/>
        </authorList>
    </citation>
    <scope>NUCLEOTIDE SEQUENCE [LARGE SCALE GENOMIC DNA]</scope>
    <source>
        <strain evidence="3">CGMCC 4.3506</strain>
    </source>
</reference>
<accession>A0A1G7KCA9</accession>
<sequence length="99" mass="10488">MFTGPNDRPERSVPAGQRLLTRLEEDEPTAIRQTRPAPEAPPSHLLPGPVLAPEDHPAAAGWSSGGSLRQLPVSEIARSAIGNGNLPTLVTSPLNRLTL</sequence>
<evidence type="ECO:0000313" key="2">
    <source>
        <dbReference type="EMBL" id="SDF34873.1"/>
    </source>
</evidence>
<feature type="region of interest" description="Disordered" evidence="1">
    <location>
        <begin position="22"/>
        <end position="67"/>
    </location>
</feature>
<dbReference type="AlphaFoldDB" id="A0A1G7KCA9"/>
<name>A0A1G7KCA9_9PSEU</name>
<evidence type="ECO:0000256" key="1">
    <source>
        <dbReference type="SAM" id="MobiDB-lite"/>
    </source>
</evidence>
<dbReference type="EMBL" id="FNCC01000001">
    <property type="protein sequence ID" value="SDF34873.1"/>
    <property type="molecule type" value="Genomic_DNA"/>
</dbReference>
<proteinExistence type="predicted"/>
<evidence type="ECO:0000313" key="3">
    <source>
        <dbReference type="Proteomes" id="UP000199623"/>
    </source>
</evidence>
<dbReference type="Proteomes" id="UP000199623">
    <property type="component" value="Unassembled WGS sequence"/>
</dbReference>
<gene>
    <name evidence="2" type="ORF">SAMN05216553_101204</name>
</gene>
<protein>
    <submittedName>
        <fullName evidence="2">Uncharacterized protein</fullName>
    </submittedName>
</protein>
<keyword evidence="3" id="KW-1185">Reference proteome</keyword>
<organism evidence="2 3">
    <name type="scientific">Lentzea fradiae</name>
    <dbReference type="NCBI Taxonomy" id="200378"/>
    <lineage>
        <taxon>Bacteria</taxon>
        <taxon>Bacillati</taxon>
        <taxon>Actinomycetota</taxon>
        <taxon>Actinomycetes</taxon>
        <taxon>Pseudonocardiales</taxon>
        <taxon>Pseudonocardiaceae</taxon>
        <taxon>Lentzea</taxon>
    </lineage>
</organism>